<dbReference type="InterPro" id="IPR034641">
    <property type="entry name" value="RGL11"/>
</dbReference>
<keyword evidence="5" id="KW-1185">Reference proteome</keyword>
<dbReference type="InterPro" id="IPR028994">
    <property type="entry name" value="Integrin_alpha_N"/>
</dbReference>
<gene>
    <name evidence="4" type="ORF">SAMN05216552_10112</name>
</gene>
<dbReference type="Proteomes" id="UP000199391">
    <property type="component" value="Unassembled WGS sequence"/>
</dbReference>
<keyword evidence="4" id="KW-0456">Lyase</keyword>
<dbReference type="STRING" id="1035707.SAMN05216552_10112"/>
<dbReference type="CDD" id="cd10318">
    <property type="entry name" value="RGL11"/>
    <property type="match status" value="1"/>
</dbReference>
<name>A0A1I7JCS8_9BURK</name>
<organism evidence="4 5">
    <name type="scientific">Pseudoduganella namucuonensis</name>
    <dbReference type="NCBI Taxonomy" id="1035707"/>
    <lineage>
        <taxon>Bacteria</taxon>
        <taxon>Pseudomonadati</taxon>
        <taxon>Pseudomonadota</taxon>
        <taxon>Betaproteobacteria</taxon>
        <taxon>Burkholderiales</taxon>
        <taxon>Oxalobacteraceae</taxon>
        <taxon>Telluria group</taxon>
        <taxon>Pseudoduganella</taxon>
    </lineage>
</organism>
<keyword evidence="1" id="KW-0732">Signal</keyword>
<dbReference type="SUPFAM" id="SSF69318">
    <property type="entry name" value="Integrin alpha N-terminal domain"/>
    <property type="match status" value="1"/>
</dbReference>
<dbReference type="InterPro" id="IPR041624">
    <property type="entry name" value="RGI_lyase"/>
</dbReference>
<dbReference type="PANTHER" id="PTHR43118:SF1">
    <property type="entry name" value="RHAMNOGALACTURONAN LYASE (EUROFUNG)"/>
    <property type="match status" value="1"/>
</dbReference>
<evidence type="ECO:0000313" key="5">
    <source>
        <dbReference type="Proteomes" id="UP000199391"/>
    </source>
</evidence>
<dbReference type="InterPro" id="IPR013783">
    <property type="entry name" value="Ig-like_fold"/>
</dbReference>
<feature type="domain" description="Rhamnogalacturonan lyase family 11 C-terminal" evidence="3">
    <location>
        <begin position="124"/>
        <end position="261"/>
    </location>
</feature>
<feature type="domain" description="Rhamnogalacturonan lyase family 11 C-terminal" evidence="3">
    <location>
        <begin position="264"/>
        <end position="648"/>
    </location>
</feature>
<proteinExistence type="predicted"/>
<feature type="signal peptide" evidence="1">
    <location>
        <begin position="1"/>
        <end position="20"/>
    </location>
</feature>
<evidence type="ECO:0000313" key="4">
    <source>
        <dbReference type="EMBL" id="SFU82985.1"/>
    </source>
</evidence>
<feature type="domain" description="Rhamnogalacturonan I lyase beta-sheet" evidence="2">
    <location>
        <begin position="38"/>
        <end position="115"/>
    </location>
</feature>
<dbReference type="Pfam" id="PF18370">
    <property type="entry name" value="RGI_lyase"/>
    <property type="match status" value="1"/>
</dbReference>
<feature type="chain" id="PRO_5011505405" evidence="1">
    <location>
        <begin position="21"/>
        <end position="658"/>
    </location>
</feature>
<evidence type="ECO:0000259" key="2">
    <source>
        <dbReference type="Pfam" id="PF18370"/>
    </source>
</evidence>
<dbReference type="GO" id="GO:0016829">
    <property type="term" value="F:lyase activity"/>
    <property type="evidence" value="ECO:0007669"/>
    <property type="project" value="UniProtKB-KW"/>
</dbReference>
<evidence type="ECO:0000259" key="3">
    <source>
        <dbReference type="Pfam" id="PF21348"/>
    </source>
</evidence>
<dbReference type="InterPro" id="IPR049366">
    <property type="entry name" value="RGL11_C"/>
</dbReference>
<dbReference type="RefSeq" id="WP_229490245.1">
    <property type="nucleotide sequence ID" value="NZ_FPBO01000011.1"/>
</dbReference>
<reference evidence="5" key="1">
    <citation type="submission" date="2016-10" db="EMBL/GenBank/DDBJ databases">
        <authorList>
            <person name="Varghese N."/>
            <person name="Submissions S."/>
        </authorList>
    </citation>
    <scope>NUCLEOTIDE SEQUENCE [LARGE SCALE GENOMIC DNA]</scope>
    <source>
        <strain evidence="5">CGMCC 1.11014</strain>
    </source>
</reference>
<dbReference type="AlphaFoldDB" id="A0A1I7JCS8"/>
<dbReference type="Pfam" id="PF21348">
    <property type="entry name" value="RGL11_C"/>
    <property type="match status" value="2"/>
</dbReference>
<evidence type="ECO:0000256" key="1">
    <source>
        <dbReference type="SAM" id="SignalP"/>
    </source>
</evidence>
<dbReference type="PANTHER" id="PTHR43118">
    <property type="entry name" value="RHAMNOGALACTURONAN LYASE (EUROFUNG)"/>
    <property type="match status" value="1"/>
</dbReference>
<dbReference type="EMBL" id="FPBO01000011">
    <property type="protein sequence ID" value="SFU82985.1"/>
    <property type="molecule type" value="Genomic_DNA"/>
</dbReference>
<dbReference type="Gene3D" id="2.60.40.10">
    <property type="entry name" value="Immunoglobulins"/>
    <property type="match status" value="1"/>
</dbReference>
<protein>
    <submittedName>
        <fullName evidence="4">Rhamnogalacturonan endolyase</fullName>
    </submittedName>
</protein>
<sequence length="658" mass="71000">MALMKKHLWRKLLLPTAAMATLAGTAYSAAQAPAPAVQVEFLDRGAVAVKADKGVLISWRSRVNDAPALGFNVYRDGKKLNAAPIMDRTNLLDETGAVTAKYEVREVLGKTEGASAPARRIDDFLSVPLQKPADGVTPDGKAYGYTANDASVGDVDGDGVYEIFLKWDPTNSADNAFGQHTGPVYLDCYRLDGRLLWRVNLGPNIRAGAHYTQFQVADYDGDGKAELIVKTADGTVDGRGKVIGDAAARWAEGAGEIEQGDRTGARKADDGKLMANLTGRILRGPEFLTVFDGGTGRAVDTIAYPVPRGPSGHEASRDELKERWGDAYGNRSERYLAGTAWLDGVHPSAIFARGYYARSTIAAIDYKAGKLATRWVFDSQAEGVPPGYSGQGNHQFSVADVDGDGRHEIIYGSMALDDDGKPLWTAKLFHGDAMHVSDLVPSRPGLEKWGVHEDMRQNGNIGSALLDAKTGEVIFKTSADKDTGRGAAGDIDPRHPGAEFWGSNSDKLYDAAGQAIGNRPAQMNFMVWWDGDALRELLDKNKVYKWDWKGEKSVVLLDAQGAASNNGTKSTPALSADLFGDWREEVVLRSEDNTSLRIYSTGIPTSIKLTTLMQDPQYRAAIAGQNTAYNQPPWPSYFIGDGMKAPPAARAVAKAVVN</sequence>
<accession>A0A1I7JCS8</accession>